<dbReference type="RefSeq" id="WP_059731283.1">
    <property type="nucleotide sequence ID" value="NZ_LOYH01000083.1"/>
</dbReference>
<proteinExistence type="predicted"/>
<feature type="transmembrane region" description="Helical" evidence="1">
    <location>
        <begin position="125"/>
        <end position="146"/>
    </location>
</feature>
<keyword evidence="1" id="KW-0472">Membrane</keyword>
<feature type="transmembrane region" description="Helical" evidence="1">
    <location>
        <begin position="153"/>
        <end position="171"/>
    </location>
</feature>
<sequence>MKISKQQRRWIHLAGSALGALGTIFVGAKLVEYSRQLSLDTFSAVTWSAIATLSAGYGTCGLLLALAWRQLLTHHGVTPSRLWAIKTYGISQLAKYTPGNIFHLAGRQAISIAAGLPAWPVAKSIGWELAVIASTALPFALMAAPLKWPAVDTAIAVAAFAGVLAIAVWGIRACWSPSVARAVSLHAAFLLVAGLIFSALLAITVQHAKIDTSGVAFWLPVCGAYVIAWLAGLVTPGAPAGVGVREAVLYWLMHGIVGQADLITAIVLGRMVTVAGDLMFFLGAALAPRRPH</sequence>
<feature type="transmembrane region" description="Helical" evidence="1">
    <location>
        <begin position="215"/>
        <end position="242"/>
    </location>
</feature>
<dbReference type="AlphaFoldDB" id="A0A124SMD9"/>
<name>A0A124SMD9_BURCE</name>
<dbReference type="EMBL" id="LOYH01000083">
    <property type="protein sequence ID" value="KVK77447.1"/>
    <property type="molecule type" value="Genomic_DNA"/>
</dbReference>
<reference evidence="2 3" key="1">
    <citation type="submission" date="2015-11" db="EMBL/GenBank/DDBJ databases">
        <title>Expanding the genomic diversity of Burkholderia species for the development of highly accurate diagnostics.</title>
        <authorList>
            <person name="Sahl J."/>
            <person name="Keim P."/>
            <person name="Wagner D."/>
        </authorList>
    </citation>
    <scope>NUCLEOTIDE SEQUENCE [LARGE SCALE GENOMIC DNA]</scope>
    <source>
        <strain evidence="2 3">MSMB1302</strain>
    </source>
</reference>
<protein>
    <submittedName>
        <fullName evidence="2">Uncharacterized protein</fullName>
    </submittedName>
</protein>
<keyword evidence="1" id="KW-1133">Transmembrane helix</keyword>
<feature type="transmembrane region" description="Helical" evidence="1">
    <location>
        <begin position="44"/>
        <end position="68"/>
    </location>
</feature>
<dbReference type="Proteomes" id="UP000069001">
    <property type="component" value="Unassembled WGS sequence"/>
</dbReference>
<comment type="caution">
    <text evidence="2">The sequence shown here is derived from an EMBL/GenBank/DDBJ whole genome shotgun (WGS) entry which is preliminary data.</text>
</comment>
<feature type="transmembrane region" description="Helical" evidence="1">
    <location>
        <begin position="183"/>
        <end position="203"/>
    </location>
</feature>
<organism evidence="2 3">
    <name type="scientific">Burkholderia cepacia</name>
    <name type="common">Pseudomonas cepacia</name>
    <dbReference type="NCBI Taxonomy" id="292"/>
    <lineage>
        <taxon>Bacteria</taxon>
        <taxon>Pseudomonadati</taxon>
        <taxon>Pseudomonadota</taxon>
        <taxon>Betaproteobacteria</taxon>
        <taxon>Burkholderiales</taxon>
        <taxon>Burkholderiaceae</taxon>
        <taxon>Burkholderia</taxon>
        <taxon>Burkholderia cepacia complex</taxon>
    </lineage>
</organism>
<accession>A0A124SMD9</accession>
<gene>
    <name evidence="2" type="ORF">WS90_22925</name>
</gene>
<evidence type="ECO:0000313" key="3">
    <source>
        <dbReference type="Proteomes" id="UP000069001"/>
    </source>
</evidence>
<keyword evidence="1" id="KW-0812">Transmembrane</keyword>
<evidence type="ECO:0000256" key="1">
    <source>
        <dbReference type="SAM" id="Phobius"/>
    </source>
</evidence>
<evidence type="ECO:0000313" key="2">
    <source>
        <dbReference type="EMBL" id="KVK77447.1"/>
    </source>
</evidence>